<reference evidence="3" key="1">
    <citation type="submission" date="2016-10" db="EMBL/GenBank/DDBJ databases">
        <authorList>
            <person name="Varghese N."/>
            <person name="Submissions S."/>
        </authorList>
    </citation>
    <scope>NUCLEOTIDE SEQUENCE [LARGE SCALE GENOMIC DNA]</scope>
    <source>
        <strain evidence="3">CGMCC 1.10369</strain>
    </source>
</reference>
<evidence type="ECO:0000256" key="1">
    <source>
        <dbReference type="SAM" id="SignalP"/>
    </source>
</evidence>
<keyword evidence="3" id="KW-1185">Reference proteome</keyword>
<feature type="signal peptide" evidence="1">
    <location>
        <begin position="1"/>
        <end position="20"/>
    </location>
</feature>
<feature type="chain" id="PRO_5039187142" evidence="1">
    <location>
        <begin position="21"/>
        <end position="275"/>
    </location>
</feature>
<name>A0A1H0GSZ0_9BACI</name>
<keyword evidence="1" id="KW-0732">Signal</keyword>
<gene>
    <name evidence="2" type="ORF">SAMN04488053_10725</name>
</gene>
<dbReference type="PROSITE" id="PS51257">
    <property type="entry name" value="PROKAR_LIPOPROTEIN"/>
    <property type="match status" value="1"/>
</dbReference>
<evidence type="ECO:0000313" key="2">
    <source>
        <dbReference type="EMBL" id="SDO10186.1"/>
    </source>
</evidence>
<dbReference type="Gene3D" id="3.40.630.40">
    <property type="entry name" value="Zn-dependent exopeptidases"/>
    <property type="match status" value="1"/>
</dbReference>
<dbReference type="STRING" id="745820.SAMN04488053_10725"/>
<dbReference type="Proteomes" id="UP000198778">
    <property type="component" value="Unassembled WGS sequence"/>
</dbReference>
<accession>A0A1H0GSZ0</accession>
<sequence>MRKQLHLPCFLSITMLIITACGNNTEDNIFHQQSLDIQEDTEVGNTIEKDWEESSFEDQIFKYEALYSENDYYGAEDAEEPFVFYEGSSDTPVLITAPHSVYHMREEEPKPAEVYTAALARLLHHYTGAHVLAASQYTEDPSHYDDTAFKEKLRSLAGDYPIALIIDLHGAGREHDFHVDIGTGEGANIDTHAVSVLEEYFSKFDIHRIETDHTFPAVKPETIAAFSSRELHISAMQLEIHRSLRDPRNDPEAFYRLTAALSEYITALERSRTDS</sequence>
<dbReference type="RefSeq" id="WP_090843082.1">
    <property type="nucleotide sequence ID" value="NZ_FNIL01000007.1"/>
</dbReference>
<organism evidence="2 3">
    <name type="scientific">Alkalicoccus daliensis</name>
    <dbReference type="NCBI Taxonomy" id="745820"/>
    <lineage>
        <taxon>Bacteria</taxon>
        <taxon>Bacillati</taxon>
        <taxon>Bacillota</taxon>
        <taxon>Bacilli</taxon>
        <taxon>Bacillales</taxon>
        <taxon>Bacillaceae</taxon>
        <taxon>Alkalicoccus</taxon>
    </lineage>
</organism>
<dbReference type="OrthoDB" id="2962133at2"/>
<evidence type="ECO:0000313" key="3">
    <source>
        <dbReference type="Proteomes" id="UP000198778"/>
    </source>
</evidence>
<proteinExistence type="predicted"/>
<dbReference type="AlphaFoldDB" id="A0A1H0GSZ0"/>
<dbReference type="EMBL" id="FNIL01000007">
    <property type="protein sequence ID" value="SDO10186.1"/>
    <property type="molecule type" value="Genomic_DNA"/>
</dbReference>
<protein>
    <submittedName>
        <fullName evidence="2">Phage-related replication protein YjqB, UPF0714/DUF867 family</fullName>
    </submittedName>
</protein>